<dbReference type="InterPro" id="IPR002110">
    <property type="entry name" value="Ankyrin_rpt"/>
</dbReference>
<accession>A0A1Y1QMK3</accession>
<evidence type="ECO:0000256" key="2">
    <source>
        <dbReference type="ARBA" id="ARBA00023043"/>
    </source>
</evidence>
<feature type="repeat" description="ANK" evidence="3">
    <location>
        <begin position="130"/>
        <end position="162"/>
    </location>
</feature>
<evidence type="ECO:0000256" key="3">
    <source>
        <dbReference type="PROSITE-ProRule" id="PRU00023"/>
    </source>
</evidence>
<feature type="repeat" description="ANK" evidence="3">
    <location>
        <begin position="196"/>
        <end position="228"/>
    </location>
</feature>
<reference evidence="5 6" key="1">
    <citation type="submission" date="2017-01" db="EMBL/GenBank/DDBJ databases">
        <title>Novel large sulfur bacteria in the metagenomes of groundwater-fed chemosynthetic microbial mats in the Lake Huron basin.</title>
        <authorList>
            <person name="Sharrar A.M."/>
            <person name="Flood B.E."/>
            <person name="Bailey J.V."/>
            <person name="Jones D.S."/>
            <person name="Biddanda B."/>
            <person name="Ruberg S.A."/>
            <person name="Marcus D.N."/>
            <person name="Dick G.J."/>
        </authorList>
    </citation>
    <scope>NUCLEOTIDE SEQUENCE [LARGE SCALE GENOMIC DNA]</scope>
    <source>
        <strain evidence="5">A8</strain>
    </source>
</reference>
<dbReference type="PANTHER" id="PTHR24180:SF45">
    <property type="entry name" value="POLY [ADP-RIBOSE] POLYMERASE TANKYRASE"/>
    <property type="match status" value="1"/>
</dbReference>
<evidence type="ECO:0000313" key="6">
    <source>
        <dbReference type="Proteomes" id="UP000192491"/>
    </source>
</evidence>
<proteinExistence type="predicted"/>
<feature type="domain" description="Rhodanese" evidence="4">
    <location>
        <begin position="16"/>
        <end position="104"/>
    </location>
</feature>
<dbReference type="PROSITE" id="PS50206">
    <property type="entry name" value="RHODANESE_3"/>
    <property type="match status" value="1"/>
</dbReference>
<protein>
    <recommendedName>
        <fullName evidence="4">Rhodanese domain-containing protein</fullName>
    </recommendedName>
</protein>
<dbReference type="EMBL" id="MTEJ01000160">
    <property type="protein sequence ID" value="OQX08919.1"/>
    <property type="molecule type" value="Genomic_DNA"/>
</dbReference>
<keyword evidence="1" id="KW-0677">Repeat</keyword>
<organism evidence="5 6">
    <name type="scientific">Thiothrix lacustris</name>
    <dbReference type="NCBI Taxonomy" id="525917"/>
    <lineage>
        <taxon>Bacteria</taxon>
        <taxon>Pseudomonadati</taxon>
        <taxon>Pseudomonadota</taxon>
        <taxon>Gammaproteobacteria</taxon>
        <taxon>Thiotrichales</taxon>
        <taxon>Thiotrichaceae</taxon>
        <taxon>Thiothrix</taxon>
    </lineage>
</organism>
<dbReference type="CDD" id="cd00158">
    <property type="entry name" value="RHOD"/>
    <property type="match status" value="1"/>
</dbReference>
<gene>
    <name evidence="5" type="ORF">BWK73_24145</name>
</gene>
<dbReference type="PROSITE" id="PS50088">
    <property type="entry name" value="ANK_REPEAT"/>
    <property type="match status" value="3"/>
</dbReference>
<comment type="caution">
    <text evidence="5">The sequence shown here is derived from an EMBL/GenBank/DDBJ whole genome shotgun (WGS) entry which is preliminary data.</text>
</comment>
<dbReference type="InterPro" id="IPR001763">
    <property type="entry name" value="Rhodanese-like_dom"/>
</dbReference>
<dbReference type="InterPro" id="IPR051637">
    <property type="entry name" value="Ank_repeat_dom-contain_49"/>
</dbReference>
<dbReference type="SMART" id="SM00450">
    <property type="entry name" value="RHOD"/>
    <property type="match status" value="1"/>
</dbReference>
<dbReference type="SUPFAM" id="SSF52821">
    <property type="entry name" value="Rhodanese/Cell cycle control phosphatase"/>
    <property type="match status" value="1"/>
</dbReference>
<evidence type="ECO:0000313" key="5">
    <source>
        <dbReference type="EMBL" id="OQX08919.1"/>
    </source>
</evidence>
<dbReference type="InterPro" id="IPR036770">
    <property type="entry name" value="Ankyrin_rpt-contain_sf"/>
</dbReference>
<feature type="repeat" description="ANK" evidence="3">
    <location>
        <begin position="163"/>
        <end position="195"/>
    </location>
</feature>
<dbReference type="Proteomes" id="UP000192491">
    <property type="component" value="Unassembled WGS sequence"/>
</dbReference>
<dbReference type="Gene3D" id="3.40.250.10">
    <property type="entry name" value="Rhodanese-like domain"/>
    <property type="match status" value="1"/>
</dbReference>
<dbReference type="Pfam" id="PF00023">
    <property type="entry name" value="Ank"/>
    <property type="match status" value="1"/>
</dbReference>
<keyword evidence="2 3" id="KW-0040">ANK repeat</keyword>
<dbReference type="Pfam" id="PF00581">
    <property type="entry name" value="Rhodanese"/>
    <property type="match status" value="1"/>
</dbReference>
<evidence type="ECO:0000256" key="1">
    <source>
        <dbReference type="ARBA" id="ARBA00022737"/>
    </source>
</evidence>
<dbReference type="Pfam" id="PF12796">
    <property type="entry name" value="Ank_2"/>
    <property type="match status" value="1"/>
</dbReference>
<dbReference type="InterPro" id="IPR036873">
    <property type="entry name" value="Rhodanese-like_dom_sf"/>
</dbReference>
<dbReference type="SUPFAM" id="SSF48403">
    <property type="entry name" value="Ankyrin repeat"/>
    <property type="match status" value="1"/>
</dbReference>
<dbReference type="PROSITE" id="PS50297">
    <property type="entry name" value="ANK_REP_REGION"/>
    <property type="match status" value="2"/>
</dbReference>
<dbReference type="PANTHER" id="PTHR24180">
    <property type="entry name" value="CYCLIN-DEPENDENT KINASE INHIBITOR 2C-RELATED"/>
    <property type="match status" value="1"/>
</dbReference>
<dbReference type="Gene3D" id="1.25.40.20">
    <property type="entry name" value="Ankyrin repeat-containing domain"/>
    <property type="match status" value="1"/>
</dbReference>
<name>A0A1Y1QMK3_9GAMM</name>
<sequence>MSYESLLAEQVPELLQQADLVVLDTRDPHSFAQGHLPNAKPADDANMVRLIRDKHKARPVLVYCYHGNSSRDLCRLLGGFGYTQVYNLEGGWQAWASYRDRLEVMLSAPTTAWLSALGFAVDNLNSRIGNGMSPLMLAAQHARADVVEELLRAGADPNHTNDDGNAALWFACVSNAPEIIQRLAVQGADLNNQNVNGATCLIYAASAGKIEAVKALVAAGADLSIQTLDGFNALDSAATLPILKYLKPCYATPQTEQRL</sequence>
<dbReference type="AlphaFoldDB" id="A0A1Y1QMK3"/>
<evidence type="ECO:0000259" key="4">
    <source>
        <dbReference type="PROSITE" id="PS50206"/>
    </source>
</evidence>
<dbReference type="SMART" id="SM00248">
    <property type="entry name" value="ANK"/>
    <property type="match status" value="3"/>
</dbReference>